<keyword evidence="3" id="KW-1185">Reference proteome</keyword>
<dbReference type="Proteomes" id="UP001597371">
    <property type="component" value="Unassembled WGS sequence"/>
</dbReference>
<protein>
    <submittedName>
        <fullName evidence="2">Uncharacterized protein</fullName>
    </submittedName>
</protein>
<proteinExistence type="predicted"/>
<gene>
    <name evidence="2" type="ORF">ACFSKQ_02055</name>
</gene>
<evidence type="ECO:0000313" key="3">
    <source>
        <dbReference type="Proteomes" id="UP001597371"/>
    </source>
</evidence>
<name>A0ABW5CJK3_9HYPH</name>
<evidence type="ECO:0000256" key="1">
    <source>
        <dbReference type="SAM" id="Phobius"/>
    </source>
</evidence>
<feature type="transmembrane region" description="Helical" evidence="1">
    <location>
        <begin position="26"/>
        <end position="44"/>
    </location>
</feature>
<dbReference type="RefSeq" id="WP_209735798.1">
    <property type="nucleotide sequence ID" value="NZ_CP072611.1"/>
</dbReference>
<dbReference type="EMBL" id="JBHUIJ010000002">
    <property type="protein sequence ID" value="MFD2236243.1"/>
    <property type="molecule type" value="Genomic_DNA"/>
</dbReference>
<keyword evidence="1" id="KW-1133">Transmembrane helix</keyword>
<accession>A0ABW5CJK3</accession>
<keyword evidence="1" id="KW-0472">Membrane</keyword>
<comment type="caution">
    <text evidence="2">The sequence shown here is derived from an EMBL/GenBank/DDBJ whole genome shotgun (WGS) entry which is preliminary data.</text>
</comment>
<organism evidence="2 3">
    <name type="scientific">Aureimonas populi</name>
    <dbReference type="NCBI Taxonomy" id="1701758"/>
    <lineage>
        <taxon>Bacteria</taxon>
        <taxon>Pseudomonadati</taxon>
        <taxon>Pseudomonadota</taxon>
        <taxon>Alphaproteobacteria</taxon>
        <taxon>Hyphomicrobiales</taxon>
        <taxon>Aurantimonadaceae</taxon>
        <taxon>Aureimonas</taxon>
    </lineage>
</organism>
<evidence type="ECO:0000313" key="2">
    <source>
        <dbReference type="EMBL" id="MFD2236243.1"/>
    </source>
</evidence>
<reference evidence="3" key="1">
    <citation type="journal article" date="2019" name="Int. J. Syst. Evol. Microbiol.">
        <title>The Global Catalogue of Microorganisms (GCM) 10K type strain sequencing project: providing services to taxonomists for standard genome sequencing and annotation.</title>
        <authorList>
            <consortium name="The Broad Institute Genomics Platform"/>
            <consortium name="The Broad Institute Genome Sequencing Center for Infectious Disease"/>
            <person name="Wu L."/>
            <person name="Ma J."/>
        </authorList>
    </citation>
    <scope>NUCLEOTIDE SEQUENCE [LARGE SCALE GENOMIC DNA]</scope>
    <source>
        <strain evidence="3">ZS-35-S2</strain>
    </source>
</reference>
<keyword evidence="1" id="KW-0812">Transmembrane</keyword>
<sequence length="83" mass="8932">MTAEEGVQPRKLSEGAREKIKLRATYVNGIANAFIVAAVLTIPLSMLSDMLHPASGVPFSALCLFVSLRPHWLAQGALDGLDR</sequence>